<evidence type="ECO:0000313" key="2">
    <source>
        <dbReference type="EMBL" id="NEU03531.1"/>
    </source>
</evidence>
<keyword evidence="3" id="KW-1185">Reference proteome</keyword>
<name>A0A6M0H0X0_9CLOT</name>
<dbReference type="Proteomes" id="UP000481872">
    <property type="component" value="Unassembled WGS sequence"/>
</dbReference>
<keyword evidence="1" id="KW-0812">Transmembrane</keyword>
<comment type="caution">
    <text evidence="2">The sequence shown here is derived from an EMBL/GenBank/DDBJ whole genome shotgun (WGS) entry which is preliminary data.</text>
</comment>
<dbReference type="EMBL" id="JAAGPU010000001">
    <property type="protein sequence ID" value="NEU03531.1"/>
    <property type="molecule type" value="Genomic_DNA"/>
</dbReference>
<protein>
    <recommendedName>
        <fullName evidence="4">Cell division protein FtsL</fullName>
    </recommendedName>
</protein>
<evidence type="ECO:0000313" key="3">
    <source>
        <dbReference type="Proteomes" id="UP000481872"/>
    </source>
</evidence>
<reference evidence="2 3" key="1">
    <citation type="submission" date="2020-02" db="EMBL/GenBank/DDBJ databases">
        <title>Genome assembly of a novel Clostridium senegalense strain.</title>
        <authorList>
            <person name="Gupta T.B."/>
            <person name="Jauregui R."/>
            <person name="Maclean P."/>
            <person name="Nawarathana A."/>
            <person name="Brightwell G."/>
        </authorList>
    </citation>
    <scope>NUCLEOTIDE SEQUENCE [LARGE SCALE GENOMIC DNA]</scope>
    <source>
        <strain evidence="2 3">AGRFS4</strain>
    </source>
</reference>
<sequence length="163" mass="18533">MVVEKDKTIVNGSNALKTTVAVERKKVEKQKRTGVKVDKQKIIKKRLGFIRNVACSFVVGVFILSRYSAIYNTQIQINDKKDEISKLKADNESIKVQLIKFNNLSYIEDVAVNKLDMQKPEASKALYMNLEAKEVSTKNDNASKDLSDSSTKKIFEKLKKLLF</sequence>
<evidence type="ECO:0000256" key="1">
    <source>
        <dbReference type="SAM" id="Phobius"/>
    </source>
</evidence>
<dbReference type="AlphaFoldDB" id="A0A6M0H0X0"/>
<keyword evidence="1" id="KW-1133">Transmembrane helix</keyword>
<gene>
    <name evidence="2" type="ORF">G3M99_01415</name>
</gene>
<dbReference type="RefSeq" id="WP_061994875.1">
    <property type="nucleotide sequence ID" value="NZ_JAAGPU010000001.1"/>
</dbReference>
<accession>A0A6M0H0X0</accession>
<organism evidence="2 3">
    <name type="scientific">Clostridium senegalense</name>
    <dbReference type="NCBI Taxonomy" id="1465809"/>
    <lineage>
        <taxon>Bacteria</taxon>
        <taxon>Bacillati</taxon>
        <taxon>Bacillota</taxon>
        <taxon>Clostridia</taxon>
        <taxon>Eubacteriales</taxon>
        <taxon>Clostridiaceae</taxon>
        <taxon>Clostridium</taxon>
    </lineage>
</organism>
<keyword evidence="1" id="KW-0472">Membrane</keyword>
<proteinExistence type="predicted"/>
<evidence type="ECO:0008006" key="4">
    <source>
        <dbReference type="Google" id="ProtNLM"/>
    </source>
</evidence>
<dbReference type="InterPro" id="IPR007060">
    <property type="entry name" value="FtsL/DivIC"/>
</dbReference>
<feature type="transmembrane region" description="Helical" evidence="1">
    <location>
        <begin position="49"/>
        <end position="69"/>
    </location>
</feature>
<dbReference type="Pfam" id="PF04977">
    <property type="entry name" value="DivIC"/>
    <property type="match status" value="1"/>
</dbReference>